<evidence type="ECO:0000313" key="3">
    <source>
        <dbReference type="Proteomes" id="UP000004578"/>
    </source>
</evidence>
<sequence length="44" mass="4497">RDDAPYNDPDPASGATTSQSRAAPQSAHAPTPAGDDETTNTDEP</sequence>
<keyword evidence="3" id="KW-1185">Reference proteome</keyword>
<dbReference type="Proteomes" id="UP000004578">
    <property type="component" value="Unassembled WGS sequence"/>
</dbReference>
<protein>
    <submittedName>
        <fullName evidence="2">Uncharacterized protein</fullName>
    </submittedName>
</protein>
<feature type="non-terminal residue" evidence="2">
    <location>
        <position position="1"/>
    </location>
</feature>
<accession>J0NW84</accession>
<organism evidence="2 3">
    <name type="scientific">Schaalia georgiae F0490</name>
    <dbReference type="NCBI Taxonomy" id="1125717"/>
    <lineage>
        <taxon>Bacteria</taxon>
        <taxon>Bacillati</taxon>
        <taxon>Actinomycetota</taxon>
        <taxon>Actinomycetes</taxon>
        <taxon>Actinomycetales</taxon>
        <taxon>Actinomycetaceae</taxon>
        <taxon>Schaalia</taxon>
    </lineage>
</organism>
<feature type="compositionally biased region" description="Acidic residues" evidence="1">
    <location>
        <begin position="34"/>
        <end position="44"/>
    </location>
</feature>
<comment type="caution">
    <text evidence="2">The sequence shown here is derived from an EMBL/GenBank/DDBJ whole genome shotgun (WGS) entry which is preliminary data.</text>
</comment>
<dbReference type="AlphaFoldDB" id="J0NW84"/>
<dbReference type="EMBL" id="AKFS01000004">
    <property type="protein sequence ID" value="EJF51734.1"/>
    <property type="molecule type" value="Genomic_DNA"/>
</dbReference>
<feature type="region of interest" description="Disordered" evidence="1">
    <location>
        <begin position="1"/>
        <end position="44"/>
    </location>
</feature>
<name>J0NW84_9ACTO</name>
<reference evidence="2 3" key="1">
    <citation type="submission" date="2012-05" db="EMBL/GenBank/DDBJ databases">
        <authorList>
            <person name="Harkins D.M."/>
            <person name="Madupu R."/>
            <person name="Durkin A.S."/>
            <person name="Torralba M."/>
            <person name="Methe B."/>
            <person name="Sutton G.G."/>
            <person name="Nelson K.E."/>
        </authorList>
    </citation>
    <scope>NUCLEOTIDE SEQUENCE [LARGE SCALE GENOMIC DNA]</scope>
    <source>
        <strain evidence="2 3">F0490</strain>
    </source>
</reference>
<gene>
    <name evidence="2" type="ORF">HMPREF1317_1478</name>
</gene>
<feature type="compositionally biased region" description="Polar residues" evidence="1">
    <location>
        <begin position="14"/>
        <end position="23"/>
    </location>
</feature>
<evidence type="ECO:0000313" key="2">
    <source>
        <dbReference type="EMBL" id="EJF51734.1"/>
    </source>
</evidence>
<proteinExistence type="predicted"/>
<evidence type="ECO:0000256" key="1">
    <source>
        <dbReference type="SAM" id="MobiDB-lite"/>
    </source>
</evidence>